<keyword evidence="3" id="KW-1185">Reference proteome</keyword>
<feature type="region of interest" description="Disordered" evidence="1">
    <location>
        <begin position="1"/>
        <end position="29"/>
    </location>
</feature>
<dbReference type="STRING" id="553467.SAMN04488063_0380"/>
<dbReference type="RefSeq" id="WP_092887626.1">
    <property type="nucleotide sequence ID" value="NZ_FOOQ01000001.1"/>
</dbReference>
<evidence type="ECO:0000256" key="1">
    <source>
        <dbReference type="SAM" id="MobiDB-lite"/>
    </source>
</evidence>
<dbReference type="OrthoDB" id="38049at2157"/>
<organism evidence="2 3">
    <name type="scientific">Halopelagius inordinatus</name>
    <dbReference type="NCBI Taxonomy" id="553467"/>
    <lineage>
        <taxon>Archaea</taxon>
        <taxon>Methanobacteriati</taxon>
        <taxon>Methanobacteriota</taxon>
        <taxon>Stenosarchaea group</taxon>
        <taxon>Halobacteria</taxon>
        <taxon>Halobacteriales</taxon>
        <taxon>Haloferacaceae</taxon>
    </lineage>
</organism>
<proteinExistence type="predicted"/>
<dbReference type="Gene3D" id="3.40.50.1010">
    <property type="entry name" value="5'-nuclease"/>
    <property type="match status" value="1"/>
</dbReference>
<dbReference type="SUPFAM" id="SSF88723">
    <property type="entry name" value="PIN domain-like"/>
    <property type="match status" value="1"/>
</dbReference>
<dbReference type="AlphaFoldDB" id="A0A1I2LRS1"/>
<dbReference type="Proteomes" id="UP000198876">
    <property type="component" value="Unassembled WGS sequence"/>
</dbReference>
<sequence length="99" mass="10793">MGYEGTGGRSWDSTGEHGIGTGVADDAEEREIRRGIDRLPFVPMDADISKRTGRLLGESGGARRKRDAAIAATAEFEDEPVLTRNVDDFEQFGVSVETY</sequence>
<dbReference type="InterPro" id="IPR029060">
    <property type="entry name" value="PIN-like_dom_sf"/>
</dbReference>
<evidence type="ECO:0000313" key="3">
    <source>
        <dbReference type="Proteomes" id="UP000198876"/>
    </source>
</evidence>
<dbReference type="EMBL" id="FOOQ01000001">
    <property type="protein sequence ID" value="SFF81129.1"/>
    <property type="molecule type" value="Genomic_DNA"/>
</dbReference>
<evidence type="ECO:0008006" key="4">
    <source>
        <dbReference type="Google" id="ProtNLM"/>
    </source>
</evidence>
<accession>A0A1I2LRS1</accession>
<gene>
    <name evidence="2" type="ORF">SAMN04488063_0380</name>
</gene>
<protein>
    <recommendedName>
        <fullName evidence="4">PIN domain-containing protein</fullName>
    </recommendedName>
</protein>
<reference evidence="3" key="1">
    <citation type="submission" date="2016-10" db="EMBL/GenBank/DDBJ databases">
        <authorList>
            <person name="Varghese N."/>
            <person name="Submissions S."/>
        </authorList>
    </citation>
    <scope>NUCLEOTIDE SEQUENCE [LARGE SCALE GENOMIC DNA]</scope>
    <source>
        <strain evidence="3">CGMCC 1.7739</strain>
    </source>
</reference>
<name>A0A1I2LRS1_9EURY</name>
<evidence type="ECO:0000313" key="2">
    <source>
        <dbReference type="EMBL" id="SFF81129.1"/>
    </source>
</evidence>